<evidence type="ECO:0000313" key="3">
    <source>
        <dbReference type="Proteomes" id="UP000306980"/>
    </source>
</evidence>
<gene>
    <name evidence="2" type="ORF">FFL34_11225</name>
</gene>
<evidence type="ECO:0000259" key="1">
    <source>
        <dbReference type="Pfam" id="PF06114"/>
    </source>
</evidence>
<reference evidence="2 3" key="1">
    <citation type="submission" date="2019-05" db="EMBL/GenBank/DDBJ databases">
        <title>Genomic analysis of Lentibacillus sp. NKC220-2.</title>
        <authorList>
            <person name="Oh Y.J."/>
        </authorList>
    </citation>
    <scope>NUCLEOTIDE SEQUENCE [LARGE SCALE GENOMIC DNA]</scope>
    <source>
        <strain evidence="2 3">NKC220-2</strain>
    </source>
</reference>
<dbReference type="Proteomes" id="UP000306980">
    <property type="component" value="Unassembled WGS sequence"/>
</dbReference>
<feature type="domain" description="IrrE N-terminal-like" evidence="1">
    <location>
        <begin position="45"/>
        <end position="170"/>
    </location>
</feature>
<dbReference type="InterPro" id="IPR052345">
    <property type="entry name" value="Rad_response_metalloprotease"/>
</dbReference>
<protein>
    <submittedName>
        <fullName evidence="2">ImmA/IrrE family metallo-endopeptidase</fullName>
    </submittedName>
</protein>
<organism evidence="2 3">
    <name type="scientific">Lentibacillus cibarius</name>
    <dbReference type="NCBI Taxonomy" id="2583219"/>
    <lineage>
        <taxon>Bacteria</taxon>
        <taxon>Bacillati</taxon>
        <taxon>Bacillota</taxon>
        <taxon>Bacilli</taxon>
        <taxon>Bacillales</taxon>
        <taxon>Bacillaceae</taxon>
        <taxon>Lentibacillus</taxon>
    </lineage>
</organism>
<dbReference type="AlphaFoldDB" id="A0A5S3QLH7"/>
<dbReference type="Pfam" id="PF06114">
    <property type="entry name" value="Peptidase_M78"/>
    <property type="match status" value="1"/>
</dbReference>
<evidence type="ECO:0000313" key="2">
    <source>
        <dbReference type="EMBL" id="TMN22608.1"/>
    </source>
</evidence>
<comment type="caution">
    <text evidence="2">The sequence shown here is derived from an EMBL/GenBank/DDBJ whole genome shotgun (WGS) entry which is preliminary data.</text>
</comment>
<dbReference type="Gene3D" id="1.10.10.2910">
    <property type="match status" value="1"/>
</dbReference>
<accession>A0A5S3QLH7</accession>
<dbReference type="InterPro" id="IPR010359">
    <property type="entry name" value="IrrE_HExxH"/>
</dbReference>
<sequence length="256" mass="29953">MSNKNKLTPGKKEELYKSVIPIAEEFRSRFLNKDKPIEDTFKTLERLGFFIVKFPTHKDLSGFYIEKSGYNCIFVNSSHSLGRQFYSAWHECYHAYTGDNGGISLFGDMKYSEMEQKAEYFASCILMPEDLVRRYINENGLSNLKYIRYEQLIIMQNYFRVSFSALVTRLIKLYPKFKGDLSKRYNLGRPENAQKLLEKIHAVDGDKSLVLPTNKFSVSQRFLELLYNNLDENRISADKAQSVLELLEDMKKKYES</sequence>
<dbReference type="RefSeq" id="WP_138603516.1">
    <property type="nucleotide sequence ID" value="NZ_VCIA01000001.1"/>
</dbReference>
<proteinExistence type="predicted"/>
<name>A0A5S3QLH7_9BACI</name>
<dbReference type="EMBL" id="VCIA01000001">
    <property type="protein sequence ID" value="TMN22608.1"/>
    <property type="molecule type" value="Genomic_DNA"/>
</dbReference>
<dbReference type="OrthoDB" id="42613at2"/>
<dbReference type="PANTHER" id="PTHR43236:SF1">
    <property type="entry name" value="BLL7220 PROTEIN"/>
    <property type="match status" value="1"/>
</dbReference>
<dbReference type="PANTHER" id="PTHR43236">
    <property type="entry name" value="ANTITOXIN HIGA1"/>
    <property type="match status" value="1"/>
</dbReference>